<dbReference type="InterPro" id="IPR029060">
    <property type="entry name" value="PIN-like_dom_sf"/>
</dbReference>
<dbReference type="Gene3D" id="3.40.50.1010">
    <property type="entry name" value="5'-nuclease"/>
    <property type="match status" value="1"/>
</dbReference>
<keyword evidence="3" id="KW-1185">Reference proteome</keyword>
<proteinExistence type="predicted"/>
<dbReference type="PANTHER" id="PTHR36173">
    <property type="entry name" value="RIBONUCLEASE VAPC16-RELATED"/>
    <property type="match status" value="1"/>
</dbReference>
<dbReference type="KEGG" id="sand:H3309_11605"/>
<dbReference type="InterPro" id="IPR002716">
    <property type="entry name" value="PIN_dom"/>
</dbReference>
<dbReference type="InterPro" id="IPR052919">
    <property type="entry name" value="TA_system_RNase"/>
</dbReference>
<accession>A0A7G5IF73</accession>
<protein>
    <submittedName>
        <fullName evidence="2">Type II toxin-antitoxin system VapC family toxin</fullName>
    </submittedName>
</protein>
<evidence type="ECO:0000313" key="2">
    <source>
        <dbReference type="EMBL" id="QMW22015.1"/>
    </source>
</evidence>
<evidence type="ECO:0000259" key="1">
    <source>
        <dbReference type="Pfam" id="PF01850"/>
    </source>
</evidence>
<dbReference type="CDD" id="cd09872">
    <property type="entry name" value="PIN_Sll0205-like"/>
    <property type="match status" value="1"/>
</dbReference>
<dbReference type="InterPro" id="IPR041705">
    <property type="entry name" value="PIN_Sll0205"/>
</dbReference>
<dbReference type="AlphaFoldDB" id="A0A7G5IF73"/>
<evidence type="ECO:0000313" key="3">
    <source>
        <dbReference type="Proteomes" id="UP000515292"/>
    </source>
</evidence>
<organism evidence="2 3">
    <name type="scientific">Sandaracinobacteroides saxicola</name>
    <dbReference type="NCBI Taxonomy" id="2759707"/>
    <lineage>
        <taxon>Bacteria</taxon>
        <taxon>Pseudomonadati</taxon>
        <taxon>Pseudomonadota</taxon>
        <taxon>Alphaproteobacteria</taxon>
        <taxon>Sphingomonadales</taxon>
        <taxon>Sphingosinicellaceae</taxon>
        <taxon>Sandaracinobacteroides</taxon>
    </lineage>
</organism>
<dbReference type="EMBL" id="CP059851">
    <property type="protein sequence ID" value="QMW22015.1"/>
    <property type="molecule type" value="Genomic_DNA"/>
</dbReference>
<dbReference type="PANTHER" id="PTHR36173:SF2">
    <property type="entry name" value="RIBONUCLEASE VAPC16"/>
    <property type="match status" value="1"/>
</dbReference>
<reference evidence="2 3" key="1">
    <citation type="submission" date="2020-07" db="EMBL/GenBank/DDBJ databases">
        <title>Complete genome sequence for Sandaracinobacter sp. M6.</title>
        <authorList>
            <person name="Tang Y."/>
            <person name="Liu Q."/>
            <person name="Guo Z."/>
            <person name="Lei P."/>
            <person name="Huang B."/>
        </authorList>
    </citation>
    <scope>NUCLEOTIDE SEQUENCE [LARGE SCALE GENOMIC DNA]</scope>
    <source>
        <strain evidence="2 3">M6</strain>
    </source>
</reference>
<sequence>MTLLLDTHALIWWLADDPQLTPAACAEIADSDVFVSAVSAMEICTKVRIGKLPSAKRLAERFEEKILAEGFKLLPLTVRHGQRAGSFPDVHKDPFDRMLIAQALLENLTIVSNETMFDRFGVSRLW</sequence>
<feature type="domain" description="PIN" evidence="1">
    <location>
        <begin position="4"/>
        <end position="120"/>
    </location>
</feature>
<dbReference type="SUPFAM" id="SSF88723">
    <property type="entry name" value="PIN domain-like"/>
    <property type="match status" value="1"/>
</dbReference>
<dbReference type="Proteomes" id="UP000515292">
    <property type="component" value="Chromosome"/>
</dbReference>
<dbReference type="Pfam" id="PF01850">
    <property type="entry name" value="PIN"/>
    <property type="match status" value="1"/>
</dbReference>
<gene>
    <name evidence="2" type="ORF">H3309_11605</name>
</gene>
<dbReference type="RefSeq" id="WP_182294860.1">
    <property type="nucleotide sequence ID" value="NZ_CP059851.1"/>
</dbReference>
<name>A0A7G5IF73_9SPHN</name>